<name>A0A1H8JIS7_9BACL</name>
<dbReference type="Proteomes" id="UP000198809">
    <property type="component" value="Unassembled WGS sequence"/>
</dbReference>
<protein>
    <submittedName>
        <fullName evidence="1">Uncharacterized protein</fullName>
    </submittedName>
</protein>
<reference evidence="1 2" key="1">
    <citation type="submission" date="2016-10" db="EMBL/GenBank/DDBJ databases">
        <authorList>
            <person name="de Groot N.N."/>
        </authorList>
    </citation>
    <scope>NUCLEOTIDE SEQUENCE [LARGE SCALE GENOMIC DNA]</scope>
    <source>
        <strain evidence="1 2">CGMCC 1.10238</strain>
    </source>
</reference>
<sequence>MNILNIPLPTKVKVITPNKDYLLNILEHQRIVKENLLTVLFFSFREFPLKKFCSQSILKSHFSMFFWTDGDRTHDPYPVKMNQFFLSCFVHKMNL</sequence>
<dbReference type="AlphaFoldDB" id="A0A1H8JIS7"/>
<gene>
    <name evidence="1" type="ORF">SAMN04487895_10324</name>
</gene>
<evidence type="ECO:0000313" key="2">
    <source>
        <dbReference type="Proteomes" id="UP000198809"/>
    </source>
</evidence>
<dbReference type="EMBL" id="FODH01000003">
    <property type="protein sequence ID" value="SEN80118.1"/>
    <property type="molecule type" value="Genomic_DNA"/>
</dbReference>
<organism evidence="1 2">
    <name type="scientific">Paenibacillus sophorae</name>
    <dbReference type="NCBI Taxonomy" id="1333845"/>
    <lineage>
        <taxon>Bacteria</taxon>
        <taxon>Bacillati</taxon>
        <taxon>Bacillota</taxon>
        <taxon>Bacilli</taxon>
        <taxon>Bacillales</taxon>
        <taxon>Paenibacillaceae</taxon>
        <taxon>Paenibacillus</taxon>
    </lineage>
</organism>
<evidence type="ECO:0000313" key="1">
    <source>
        <dbReference type="EMBL" id="SEN80118.1"/>
    </source>
</evidence>
<proteinExistence type="predicted"/>
<accession>A0A1H8JIS7</accession>